<evidence type="ECO:0000313" key="2">
    <source>
        <dbReference type="Proteomes" id="UP000236291"/>
    </source>
</evidence>
<sequence>MVVGGKIFMRAEDIPRDEGEVQLVGSNWRVVPRS</sequence>
<dbReference type="Proteomes" id="UP000236291">
    <property type="component" value="Unassembled WGS sequence"/>
</dbReference>
<dbReference type="EMBL" id="ASHM01211153">
    <property type="protein sequence ID" value="PNX67532.1"/>
    <property type="molecule type" value="Genomic_DNA"/>
</dbReference>
<reference evidence="1 2" key="2">
    <citation type="journal article" date="2017" name="Front. Plant Sci.">
        <title>Gene Classification and Mining of Molecular Markers Useful in Red Clover (Trifolium pratense) Breeding.</title>
        <authorList>
            <person name="Istvanek J."/>
            <person name="Dluhosova J."/>
            <person name="Dluhos P."/>
            <person name="Patkova L."/>
            <person name="Nedelnik J."/>
            <person name="Repkova J."/>
        </authorList>
    </citation>
    <scope>NUCLEOTIDE SEQUENCE [LARGE SCALE GENOMIC DNA]</scope>
    <source>
        <strain evidence="2">cv. Tatra</strain>
        <tissue evidence="1">Young leaves</tissue>
    </source>
</reference>
<protein>
    <submittedName>
        <fullName evidence="1">Uncharacterized protein</fullName>
    </submittedName>
</protein>
<evidence type="ECO:0000313" key="1">
    <source>
        <dbReference type="EMBL" id="PNX67532.1"/>
    </source>
</evidence>
<accession>A0A2K3KMR3</accession>
<proteinExistence type="predicted"/>
<comment type="caution">
    <text evidence="1">The sequence shown here is derived from an EMBL/GenBank/DDBJ whole genome shotgun (WGS) entry which is preliminary data.</text>
</comment>
<dbReference type="AlphaFoldDB" id="A0A2K3KMR3"/>
<name>A0A2K3KMR3_TRIPR</name>
<feature type="non-terminal residue" evidence="1">
    <location>
        <position position="34"/>
    </location>
</feature>
<reference evidence="1 2" key="1">
    <citation type="journal article" date="2014" name="Am. J. Bot.">
        <title>Genome assembly and annotation for red clover (Trifolium pratense; Fabaceae).</title>
        <authorList>
            <person name="Istvanek J."/>
            <person name="Jaros M."/>
            <person name="Krenek A."/>
            <person name="Repkova J."/>
        </authorList>
    </citation>
    <scope>NUCLEOTIDE SEQUENCE [LARGE SCALE GENOMIC DNA]</scope>
    <source>
        <strain evidence="2">cv. Tatra</strain>
        <tissue evidence="1">Young leaves</tissue>
    </source>
</reference>
<gene>
    <name evidence="1" type="ORF">L195_g063560</name>
</gene>
<organism evidence="1 2">
    <name type="scientific">Trifolium pratense</name>
    <name type="common">Red clover</name>
    <dbReference type="NCBI Taxonomy" id="57577"/>
    <lineage>
        <taxon>Eukaryota</taxon>
        <taxon>Viridiplantae</taxon>
        <taxon>Streptophyta</taxon>
        <taxon>Embryophyta</taxon>
        <taxon>Tracheophyta</taxon>
        <taxon>Spermatophyta</taxon>
        <taxon>Magnoliopsida</taxon>
        <taxon>eudicotyledons</taxon>
        <taxon>Gunneridae</taxon>
        <taxon>Pentapetalae</taxon>
        <taxon>rosids</taxon>
        <taxon>fabids</taxon>
        <taxon>Fabales</taxon>
        <taxon>Fabaceae</taxon>
        <taxon>Papilionoideae</taxon>
        <taxon>50 kb inversion clade</taxon>
        <taxon>NPAAA clade</taxon>
        <taxon>Hologalegina</taxon>
        <taxon>IRL clade</taxon>
        <taxon>Trifolieae</taxon>
        <taxon>Trifolium</taxon>
    </lineage>
</organism>